<dbReference type="GO" id="GO:0003677">
    <property type="term" value="F:DNA binding"/>
    <property type="evidence" value="ECO:0007669"/>
    <property type="project" value="UniProtKB-KW"/>
</dbReference>
<comment type="caution">
    <text evidence="2">Lacks conserved residue(s) required for the propagation of feature annotation.</text>
</comment>
<dbReference type="RefSeq" id="WP_200522043.1">
    <property type="nucleotide sequence ID" value="NZ_JAEHNZ010000002.1"/>
</dbReference>
<dbReference type="NCBIfam" id="TIGR00621">
    <property type="entry name" value="ssb"/>
    <property type="match status" value="1"/>
</dbReference>
<dbReference type="Proteomes" id="UP000614058">
    <property type="component" value="Unassembled WGS sequence"/>
</dbReference>
<evidence type="ECO:0000256" key="3">
    <source>
        <dbReference type="PIRNR" id="PIRNR002070"/>
    </source>
</evidence>
<proteinExistence type="inferred from homology"/>
<dbReference type="PANTHER" id="PTHR10302:SF27">
    <property type="entry name" value="SINGLE-STRANDED DNA-BINDING PROTEIN"/>
    <property type="match status" value="1"/>
</dbReference>
<dbReference type="PANTHER" id="PTHR10302">
    <property type="entry name" value="SINGLE-STRANDED DNA-BINDING PROTEIN"/>
    <property type="match status" value="1"/>
</dbReference>
<reference evidence="5 6" key="1">
    <citation type="journal article" date="2021" name="Pathogens">
        <title>Isolation and Characterization of Kingella bonacorsii sp. nov., A Novel Kingella Species Detected in a Stable Periodontitis Subject.</title>
        <authorList>
            <person name="Antezack A."/>
            <person name="Boxberger M."/>
            <person name="Rolland C."/>
            <person name="Monnet-Corti V."/>
            <person name="La Scola B."/>
        </authorList>
    </citation>
    <scope>NUCLEOTIDE SEQUENCE [LARGE SCALE GENOMIC DNA]</scope>
    <source>
        <strain evidence="5 6">Marseille-Q4569</strain>
    </source>
</reference>
<accession>A0ABS1BRP1</accession>
<feature type="region of interest" description="Disordered" evidence="4">
    <location>
        <begin position="112"/>
        <end position="146"/>
    </location>
</feature>
<evidence type="ECO:0000256" key="4">
    <source>
        <dbReference type="SAM" id="MobiDB-lite"/>
    </source>
</evidence>
<gene>
    <name evidence="5" type="primary">ssb</name>
    <name evidence="5" type="ORF">JDW22_04850</name>
</gene>
<keyword evidence="6" id="KW-1185">Reference proteome</keyword>
<protein>
    <recommendedName>
        <fullName evidence="2 3">Single-stranded DNA-binding protein</fullName>
        <shortName evidence="2">SSB</shortName>
    </recommendedName>
</protein>
<dbReference type="EMBL" id="JAEHNZ010000002">
    <property type="protein sequence ID" value="MBK0395927.1"/>
    <property type="molecule type" value="Genomic_DNA"/>
</dbReference>
<dbReference type="InterPro" id="IPR012340">
    <property type="entry name" value="NA-bd_OB-fold"/>
</dbReference>
<keyword evidence="1 2" id="KW-0238">DNA-binding</keyword>
<organism evidence="5 6">
    <name type="scientific">Kingella bonacorsii</name>
    <dbReference type="NCBI Taxonomy" id="2796361"/>
    <lineage>
        <taxon>Bacteria</taxon>
        <taxon>Pseudomonadati</taxon>
        <taxon>Pseudomonadota</taxon>
        <taxon>Betaproteobacteria</taxon>
        <taxon>Neisseriales</taxon>
        <taxon>Neisseriaceae</taxon>
        <taxon>Kingella</taxon>
    </lineage>
</organism>
<dbReference type="PROSITE" id="PS50935">
    <property type="entry name" value="SSB"/>
    <property type="match status" value="1"/>
</dbReference>
<evidence type="ECO:0000256" key="1">
    <source>
        <dbReference type="ARBA" id="ARBA00023125"/>
    </source>
</evidence>
<dbReference type="InterPro" id="IPR000424">
    <property type="entry name" value="Primosome_PriB/ssb"/>
</dbReference>
<comment type="subunit">
    <text evidence="2">Homotetramer.</text>
</comment>
<dbReference type="Pfam" id="PF00436">
    <property type="entry name" value="SSB"/>
    <property type="match status" value="1"/>
</dbReference>
<evidence type="ECO:0000313" key="6">
    <source>
        <dbReference type="Proteomes" id="UP000614058"/>
    </source>
</evidence>
<dbReference type="InterPro" id="IPR011344">
    <property type="entry name" value="ssDNA-bd"/>
</dbReference>
<evidence type="ECO:0000256" key="2">
    <source>
        <dbReference type="HAMAP-Rule" id="MF_00984"/>
    </source>
</evidence>
<dbReference type="HAMAP" id="MF_00984">
    <property type="entry name" value="SSB"/>
    <property type="match status" value="1"/>
</dbReference>
<sequence>MRGINKIELLGNLGADPELRYFPDGTPVAKISLAVSEQWKDKKTNEQRERTDWFAVLFTHHLANIVHDKLKKGDTILLWGKIKSRSYTDSKTGLAREVWEVHADEMHIIKTKNRDAQADEGNPFDDDNYTPPDSAEAIDQSDHQYL</sequence>
<comment type="caution">
    <text evidence="5">The sequence shown here is derived from an EMBL/GenBank/DDBJ whole genome shotgun (WGS) entry which is preliminary data.</text>
</comment>
<evidence type="ECO:0000313" key="5">
    <source>
        <dbReference type="EMBL" id="MBK0395927.1"/>
    </source>
</evidence>
<name>A0ABS1BRP1_9NEIS</name>
<dbReference type="CDD" id="cd04496">
    <property type="entry name" value="SSB_OBF"/>
    <property type="match status" value="1"/>
</dbReference>
<dbReference type="SUPFAM" id="SSF50249">
    <property type="entry name" value="Nucleic acid-binding proteins"/>
    <property type="match status" value="1"/>
</dbReference>
<dbReference type="PIRSF" id="PIRSF002070">
    <property type="entry name" value="SSB"/>
    <property type="match status" value="1"/>
</dbReference>
<dbReference type="Gene3D" id="2.40.50.140">
    <property type="entry name" value="Nucleic acid-binding proteins"/>
    <property type="match status" value="1"/>
</dbReference>